<dbReference type="SMART" id="SM00849">
    <property type="entry name" value="Lactamase_B"/>
    <property type="match status" value="1"/>
</dbReference>
<dbReference type="RefSeq" id="WP_072957319.1">
    <property type="nucleotide sequence ID" value="NZ_FQUH01000005.1"/>
</dbReference>
<feature type="domain" description="Metallo-beta-lactamase" evidence="6">
    <location>
        <begin position="50"/>
        <end position="235"/>
    </location>
</feature>
<dbReference type="Gene3D" id="3.60.15.10">
    <property type="entry name" value="Ribonuclease Z/Hydroxyacylglutathione hydrolase-like"/>
    <property type="match status" value="1"/>
</dbReference>
<dbReference type="Pfam" id="PF00753">
    <property type="entry name" value="Lactamase_B"/>
    <property type="match status" value="1"/>
</dbReference>
<dbReference type="AlphaFoldDB" id="A0A1M4YSL8"/>
<keyword evidence="3" id="KW-0378">Hydrolase</keyword>
<evidence type="ECO:0000256" key="3">
    <source>
        <dbReference type="ARBA" id="ARBA00022801"/>
    </source>
</evidence>
<feature type="signal peptide" evidence="5">
    <location>
        <begin position="1"/>
        <end position="20"/>
    </location>
</feature>
<keyword evidence="4" id="KW-0862">Zinc</keyword>
<gene>
    <name evidence="7" type="ORF">SAMN02745781_01425</name>
</gene>
<protein>
    <submittedName>
        <fullName evidence="7">Metallo-beta-lactamase class B</fullName>
    </submittedName>
</protein>
<evidence type="ECO:0000313" key="7">
    <source>
        <dbReference type="EMBL" id="SHF08718.1"/>
    </source>
</evidence>
<evidence type="ECO:0000256" key="4">
    <source>
        <dbReference type="ARBA" id="ARBA00022833"/>
    </source>
</evidence>
<evidence type="ECO:0000256" key="1">
    <source>
        <dbReference type="ARBA" id="ARBA00001947"/>
    </source>
</evidence>
<name>A0A1M4YSL8_VIBGA</name>
<dbReference type="InterPro" id="IPR051453">
    <property type="entry name" value="MBL_Glyoxalase_II"/>
</dbReference>
<dbReference type="GO" id="GO:0046872">
    <property type="term" value="F:metal ion binding"/>
    <property type="evidence" value="ECO:0007669"/>
    <property type="project" value="UniProtKB-KW"/>
</dbReference>
<dbReference type="PANTHER" id="PTHR46233:SF3">
    <property type="entry name" value="HYDROXYACYLGLUTATHIONE HYDROLASE GLOC"/>
    <property type="match status" value="1"/>
</dbReference>
<dbReference type="SUPFAM" id="SSF56281">
    <property type="entry name" value="Metallo-hydrolase/oxidoreductase"/>
    <property type="match status" value="1"/>
</dbReference>
<reference evidence="8" key="1">
    <citation type="submission" date="2016-11" db="EMBL/GenBank/DDBJ databases">
        <authorList>
            <person name="Varghese N."/>
            <person name="Submissions S."/>
        </authorList>
    </citation>
    <scope>NUCLEOTIDE SEQUENCE [LARGE SCALE GENOMIC DNA]</scope>
    <source>
        <strain evidence="8">DSM 21264</strain>
    </source>
</reference>
<dbReference type="PANTHER" id="PTHR46233">
    <property type="entry name" value="HYDROXYACYLGLUTATHIONE HYDROLASE GLOC"/>
    <property type="match status" value="1"/>
</dbReference>
<dbReference type="InterPro" id="IPR001279">
    <property type="entry name" value="Metallo-B-lactamas"/>
</dbReference>
<evidence type="ECO:0000256" key="5">
    <source>
        <dbReference type="SAM" id="SignalP"/>
    </source>
</evidence>
<sequence length="285" mass="32337">MKYILISFLICLFSVSQSYAKEFIPEKTDKNGYVEPFQMFDDLFYVGDKWASSYLVRTTDGLVLIETLESPYGRWIPSNVEKLGLNPSDIKYILVTNGHSDHVGNAEYIQRHYGSKVVMSKEELQLAKEQSTKSKGKGHFEAPHVDVFVKDGDHLVIGDTKFTFYITPGHTKGCVSIDFMVKNAGIPYRAFMVGGHSPSKTDIKLVGEFIKSMERIRTIALQEPKVSVNLANHPHKNHLFEERALGINDSKKNYFIDSKGFFEFLNKQEEIGKKKLAELQANANK</sequence>
<dbReference type="EMBL" id="FQUH01000005">
    <property type="protein sequence ID" value="SHF08718.1"/>
    <property type="molecule type" value="Genomic_DNA"/>
</dbReference>
<accession>A0A1M4YSL8</accession>
<proteinExistence type="predicted"/>
<evidence type="ECO:0000313" key="8">
    <source>
        <dbReference type="Proteomes" id="UP000184159"/>
    </source>
</evidence>
<organism evidence="7 8">
    <name type="scientific">Vibrio gazogenes DSM 21264 = NBRC 103151</name>
    <dbReference type="NCBI Taxonomy" id="1123492"/>
    <lineage>
        <taxon>Bacteria</taxon>
        <taxon>Pseudomonadati</taxon>
        <taxon>Pseudomonadota</taxon>
        <taxon>Gammaproteobacteria</taxon>
        <taxon>Vibrionales</taxon>
        <taxon>Vibrionaceae</taxon>
        <taxon>Vibrio</taxon>
    </lineage>
</organism>
<feature type="chain" id="PRO_5012070095" evidence="5">
    <location>
        <begin position="21"/>
        <end position="285"/>
    </location>
</feature>
<keyword evidence="5" id="KW-0732">Signal</keyword>
<keyword evidence="8" id="KW-1185">Reference proteome</keyword>
<comment type="cofactor">
    <cofactor evidence="1">
        <name>Zn(2+)</name>
        <dbReference type="ChEBI" id="CHEBI:29105"/>
    </cofactor>
</comment>
<dbReference type="CDD" id="cd16280">
    <property type="entry name" value="metallo-hydrolase-like_MBL-fold"/>
    <property type="match status" value="1"/>
</dbReference>
<dbReference type="Proteomes" id="UP000184159">
    <property type="component" value="Unassembled WGS sequence"/>
</dbReference>
<evidence type="ECO:0000259" key="6">
    <source>
        <dbReference type="SMART" id="SM00849"/>
    </source>
</evidence>
<dbReference type="GO" id="GO:0016787">
    <property type="term" value="F:hydrolase activity"/>
    <property type="evidence" value="ECO:0007669"/>
    <property type="project" value="UniProtKB-KW"/>
</dbReference>
<evidence type="ECO:0000256" key="2">
    <source>
        <dbReference type="ARBA" id="ARBA00022723"/>
    </source>
</evidence>
<keyword evidence="2" id="KW-0479">Metal-binding</keyword>
<dbReference type="InterPro" id="IPR036866">
    <property type="entry name" value="RibonucZ/Hydroxyglut_hydro"/>
</dbReference>